<accession>A0ABX5GR76</accession>
<evidence type="ECO:0000256" key="1">
    <source>
        <dbReference type="SAM" id="SignalP"/>
    </source>
</evidence>
<feature type="signal peptide" evidence="1">
    <location>
        <begin position="1"/>
        <end position="22"/>
    </location>
</feature>
<dbReference type="Proteomes" id="UP000241190">
    <property type="component" value="Unassembled WGS sequence"/>
</dbReference>
<dbReference type="EMBL" id="PYOP01000018">
    <property type="protein sequence ID" value="PSW95115.1"/>
    <property type="molecule type" value="Genomic_DNA"/>
</dbReference>
<keyword evidence="1" id="KW-0732">Signal</keyword>
<organism evidence="2 3">
    <name type="scientific">Photobacterium iliopiscarium</name>
    <dbReference type="NCBI Taxonomy" id="56192"/>
    <lineage>
        <taxon>Bacteria</taxon>
        <taxon>Pseudomonadati</taxon>
        <taxon>Pseudomonadota</taxon>
        <taxon>Gammaproteobacteria</taxon>
        <taxon>Vibrionales</taxon>
        <taxon>Vibrionaceae</taxon>
        <taxon>Photobacterium</taxon>
    </lineage>
</organism>
<evidence type="ECO:0000313" key="2">
    <source>
        <dbReference type="EMBL" id="PSW95115.1"/>
    </source>
</evidence>
<evidence type="ECO:0008006" key="4">
    <source>
        <dbReference type="Google" id="ProtNLM"/>
    </source>
</evidence>
<reference evidence="2 3" key="1">
    <citation type="submission" date="2018-03" db="EMBL/GenBank/DDBJ databases">
        <title>Whole genome sequencing of Histamine producing bacteria.</title>
        <authorList>
            <person name="Butler K."/>
        </authorList>
    </citation>
    <scope>NUCLEOTIDE SEQUENCE [LARGE SCALE GENOMIC DNA]</scope>
    <source>
        <strain evidence="2 3">ATCC 51761</strain>
    </source>
</reference>
<dbReference type="RefSeq" id="WP_045037092.1">
    <property type="nucleotide sequence ID" value="NZ_JZSR01000016.1"/>
</dbReference>
<evidence type="ECO:0000313" key="3">
    <source>
        <dbReference type="Proteomes" id="UP000241190"/>
    </source>
</evidence>
<feature type="chain" id="PRO_5047033979" description="DUF1566 domain-containing protein" evidence="1">
    <location>
        <begin position="23"/>
        <end position="194"/>
    </location>
</feature>
<gene>
    <name evidence="2" type="ORF">C9J52_11900</name>
</gene>
<protein>
    <recommendedName>
        <fullName evidence="4">DUF1566 domain-containing protein</fullName>
    </recommendedName>
</protein>
<comment type="caution">
    <text evidence="2">The sequence shown here is derived from an EMBL/GenBank/DDBJ whole genome shotgun (WGS) entry which is preliminary data.</text>
</comment>
<proteinExistence type="predicted"/>
<name>A0ABX5GR76_9GAMM</name>
<sequence length="194" mass="21556">MPIKKKSLFVLSAFVLSFGAHAAAQTENYNLTLSPDGNTYIFTKTNTDVLSYHLDKTSTDKGTAFNFLPNTEPTPGPVPDPEPLQPTTMWKDTNQWSSKTNTVESGKLICENLTDKGRNWHLPSFDELQQAVDTKDVGAVAAYKPIEGMPNIMLIDTPTKDLPYFNNFPVDLRLNMQTNAIGLFTPRVICVSNK</sequence>
<keyword evidence="3" id="KW-1185">Reference proteome</keyword>